<evidence type="ECO:0000313" key="3">
    <source>
        <dbReference type="EMBL" id="VFT91089.1"/>
    </source>
</evidence>
<reference evidence="3 4" key="1">
    <citation type="submission" date="2019-03" db="EMBL/GenBank/DDBJ databases">
        <authorList>
            <person name="Gaulin E."/>
            <person name="Dumas B."/>
        </authorList>
    </citation>
    <scope>NUCLEOTIDE SEQUENCE [LARGE SCALE GENOMIC DNA]</scope>
    <source>
        <strain evidence="3">CBS 568.67</strain>
    </source>
</reference>
<dbReference type="InterPro" id="IPR029071">
    <property type="entry name" value="Ubiquitin-like_domsf"/>
</dbReference>
<dbReference type="InterPro" id="IPR000626">
    <property type="entry name" value="Ubiquitin-like_dom"/>
</dbReference>
<dbReference type="Proteomes" id="UP000332933">
    <property type="component" value="Unassembled WGS sequence"/>
</dbReference>
<evidence type="ECO:0000313" key="2">
    <source>
        <dbReference type="EMBL" id="KAF0694864.1"/>
    </source>
</evidence>
<dbReference type="SUPFAM" id="SSF54236">
    <property type="entry name" value="Ubiquitin-like"/>
    <property type="match status" value="1"/>
</dbReference>
<evidence type="ECO:0000313" key="4">
    <source>
        <dbReference type="Proteomes" id="UP000332933"/>
    </source>
</evidence>
<name>A0A485L0A2_9STRA</name>
<dbReference type="AlphaFoldDB" id="A0A485L0A2"/>
<dbReference type="PROSITE" id="PS50053">
    <property type="entry name" value="UBIQUITIN_2"/>
    <property type="match status" value="1"/>
</dbReference>
<gene>
    <name evidence="3" type="primary">Aste57867_14264</name>
    <name evidence="2" type="ORF">As57867_014213</name>
    <name evidence="3" type="ORF">ASTE57867_14264</name>
</gene>
<feature type="domain" description="Ubiquitin-like" evidence="1">
    <location>
        <begin position="18"/>
        <end position="104"/>
    </location>
</feature>
<reference evidence="2" key="2">
    <citation type="submission" date="2019-06" db="EMBL/GenBank/DDBJ databases">
        <title>Genomics analysis of Aphanomyces spp. identifies a new class of oomycete effector associated with host adaptation.</title>
        <authorList>
            <person name="Gaulin E."/>
        </authorList>
    </citation>
    <scope>NUCLEOTIDE SEQUENCE</scope>
    <source>
        <strain evidence="2">CBS 578.67</strain>
    </source>
</reference>
<accession>A0A485L0A2</accession>
<dbReference type="EMBL" id="CAADRA010005555">
    <property type="protein sequence ID" value="VFT91089.1"/>
    <property type="molecule type" value="Genomic_DNA"/>
</dbReference>
<sequence>MPSTSLATATEAVASHEMTIFVRLCQREASDRFMARVHPQATVEALQRFLFEQWRITKNPLMEVPLSDHIFSFQGRILRHDANLDIYYITDQDTLYIRFPALGPISNPWAMSSSELRDELQTRRAYQPNLRPEQLMHKLQNLIQRESRLQRLQRATKRGLVDDVRAITQELASLDRDANNQTTVTDVAALARPKSIVWPTPPCAHRTVFFSVAELERRYQHIPRDVLEPALLILDADRDWVFARHNALQKASFDYKYMAFDKDFLDMLLFKEEAHLIFWFQPDKSFEKLSTFLTKVVDPVTAKPYLPMMLAPSKWLTLGGQDGWEGRTRRDGRRKTTRVIPRYTTSVQRIVTNLQSKSFDVLAVKEMLVQANPMLLFADDILAK</sequence>
<dbReference type="OrthoDB" id="432217at2759"/>
<dbReference type="EMBL" id="VJMH01005534">
    <property type="protein sequence ID" value="KAF0694864.1"/>
    <property type="molecule type" value="Genomic_DNA"/>
</dbReference>
<keyword evidence="4" id="KW-1185">Reference proteome</keyword>
<evidence type="ECO:0000259" key="1">
    <source>
        <dbReference type="PROSITE" id="PS50053"/>
    </source>
</evidence>
<organism evidence="3 4">
    <name type="scientific">Aphanomyces stellatus</name>
    <dbReference type="NCBI Taxonomy" id="120398"/>
    <lineage>
        <taxon>Eukaryota</taxon>
        <taxon>Sar</taxon>
        <taxon>Stramenopiles</taxon>
        <taxon>Oomycota</taxon>
        <taxon>Saprolegniomycetes</taxon>
        <taxon>Saprolegniales</taxon>
        <taxon>Verrucalvaceae</taxon>
        <taxon>Aphanomyces</taxon>
    </lineage>
</organism>
<dbReference type="Gene3D" id="3.10.20.90">
    <property type="entry name" value="Phosphatidylinositol 3-kinase Catalytic Subunit, Chain A, domain 1"/>
    <property type="match status" value="1"/>
</dbReference>
<protein>
    <submittedName>
        <fullName evidence="3">Aste57867_14264 protein</fullName>
    </submittedName>
</protein>
<proteinExistence type="predicted"/>